<feature type="chain" id="PRO_5022722001" evidence="1">
    <location>
        <begin position="21"/>
        <end position="472"/>
    </location>
</feature>
<evidence type="ECO:0000313" key="3">
    <source>
        <dbReference type="Proteomes" id="UP000321456"/>
    </source>
</evidence>
<gene>
    <name evidence="2" type="ORF">FVB32_10545</name>
</gene>
<dbReference type="EMBL" id="VRUR01000002">
    <property type="protein sequence ID" value="TXN35027.1"/>
    <property type="molecule type" value="Genomic_DNA"/>
</dbReference>
<organism evidence="2 3">
    <name type="scientific">Flagellimonas hymeniacidonis</name>
    <dbReference type="NCBI Taxonomy" id="2603628"/>
    <lineage>
        <taxon>Bacteria</taxon>
        <taxon>Pseudomonadati</taxon>
        <taxon>Bacteroidota</taxon>
        <taxon>Flavobacteriia</taxon>
        <taxon>Flavobacteriales</taxon>
        <taxon>Flavobacteriaceae</taxon>
        <taxon>Flagellimonas</taxon>
    </lineage>
</organism>
<evidence type="ECO:0000313" key="2">
    <source>
        <dbReference type="EMBL" id="TXN35027.1"/>
    </source>
</evidence>
<name>A0A5C8V3G9_9FLAO</name>
<feature type="signal peptide" evidence="1">
    <location>
        <begin position="1"/>
        <end position="20"/>
    </location>
</feature>
<dbReference type="RefSeq" id="WP_147743761.1">
    <property type="nucleotide sequence ID" value="NZ_VRUR01000002.1"/>
</dbReference>
<accession>A0A5C8V3G9</accession>
<keyword evidence="1" id="KW-0732">Signal</keyword>
<sequence>MKKKYAILFLSAVFLQSALAQQLVLKKGTILEALPVNDSVATDTYSLYLPTNFTTDKKWPLLLIFDLNGKEKQALSMFVQAAEAEGYILAAPQILDSVSLSNSMIKTSKVVQRVANILPIHRSRIYTAGASSGARFANLVPVFIKDVKGVISIGASIANTDLLSVKRPFHFVGMTNKNNYNFTEMLAIKKVLDRFRFPNQVLIYEEQTDWPSLDYLKKALQLFTLSSMGKRVIAKDSVYVENAFQEDIAKVNQLKNTQKLLQAEQYMSEMMATYGVHKNLDSLRAVQRDLRRDKVFRGMKRAENAAFFKETLLKEDYQYYIEEDVVTHNFNNLGWWNYQKSEIDKFISGSNRYEKEMGNRLLGYVNALAEDNIDIVNSESLIDEDALALLYMLKTILEPQNFEFYLKIISLSAKNEDFGTALFYLEEALKNGFKDMDTLYKLENTALLRITPKFNKLVSKYLKDARYDIIEE</sequence>
<proteinExistence type="predicted"/>
<dbReference type="Gene3D" id="3.40.50.1820">
    <property type="entry name" value="alpha/beta hydrolase"/>
    <property type="match status" value="1"/>
</dbReference>
<protein>
    <submittedName>
        <fullName evidence="2">Alpha/beta hydrolase</fullName>
    </submittedName>
</protein>
<dbReference type="InterPro" id="IPR029058">
    <property type="entry name" value="AB_hydrolase_fold"/>
</dbReference>
<keyword evidence="2" id="KW-0378">Hydrolase</keyword>
<evidence type="ECO:0000256" key="1">
    <source>
        <dbReference type="SAM" id="SignalP"/>
    </source>
</evidence>
<dbReference type="Proteomes" id="UP000321456">
    <property type="component" value="Unassembled WGS sequence"/>
</dbReference>
<comment type="caution">
    <text evidence="2">The sequence shown here is derived from an EMBL/GenBank/DDBJ whole genome shotgun (WGS) entry which is preliminary data.</text>
</comment>
<dbReference type="AlphaFoldDB" id="A0A5C8V3G9"/>
<dbReference type="SUPFAM" id="SSF53474">
    <property type="entry name" value="alpha/beta-Hydrolases"/>
    <property type="match status" value="1"/>
</dbReference>
<dbReference type="GO" id="GO:0016787">
    <property type="term" value="F:hydrolase activity"/>
    <property type="evidence" value="ECO:0007669"/>
    <property type="project" value="UniProtKB-KW"/>
</dbReference>
<keyword evidence="3" id="KW-1185">Reference proteome</keyword>
<reference evidence="2 3" key="1">
    <citation type="submission" date="2019-08" db="EMBL/GenBank/DDBJ databases">
        <title>Professor.</title>
        <authorList>
            <person name="Park J.S."/>
        </authorList>
    </citation>
    <scope>NUCLEOTIDE SEQUENCE [LARGE SCALE GENOMIC DNA]</scope>
    <source>
        <strain evidence="2 3">176CP5-101</strain>
    </source>
</reference>